<reference evidence="5" key="1">
    <citation type="submission" date="2014-05" db="EMBL/GenBank/DDBJ databases">
        <title>Genome sequence of Mycobacterium aromaticivorans strain JS19b1T (= DSM 45407T).</title>
        <authorList>
            <person name="Kwak Y."/>
            <person name="Park G.-S."/>
            <person name="Li Q.X."/>
            <person name="Lee S.-E."/>
            <person name="Shin J.-H."/>
        </authorList>
    </citation>
    <scope>NUCLEOTIDE SEQUENCE [LARGE SCALE GENOMIC DNA]</scope>
    <source>
        <strain evidence="5">JS19b1</strain>
    </source>
</reference>
<keyword evidence="2" id="KW-0812">Transmembrane</keyword>
<dbReference type="InterPro" id="IPR012533">
    <property type="entry name" value="YcnI-copper_dom"/>
</dbReference>
<dbReference type="STRING" id="1440774.Y900_021435"/>
<feature type="compositionally biased region" description="Low complexity" evidence="1">
    <location>
        <begin position="180"/>
        <end position="201"/>
    </location>
</feature>
<keyword evidence="2" id="KW-0472">Membrane</keyword>
<keyword evidence="2" id="KW-1133">Transmembrane helix</keyword>
<dbReference type="eggNOG" id="COG4549">
    <property type="taxonomic scope" value="Bacteria"/>
</dbReference>
<proteinExistence type="predicted"/>
<evidence type="ECO:0000256" key="1">
    <source>
        <dbReference type="SAM" id="MobiDB-lite"/>
    </source>
</evidence>
<evidence type="ECO:0000313" key="5">
    <source>
        <dbReference type="EMBL" id="KDF01426.1"/>
    </source>
</evidence>
<dbReference type="Proteomes" id="UP000022835">
    <property type="component" value="Unassembled WGS sequence"/>
</dbReference>
<gene>
    <name evidence="5" type="ORF">Y900_021435</name>
</gene>
<evidence type="ECO:0000313" key="6">
    <source>
        <dbReference type="Proteomes" id="UP000022835"/>
    </source>
</evidence>
<dbReference type="Gene3D" id="2.60.40.2230">
    <property type="entry name" value="Uncharacterised protein YcnI-like PF07987, DUF1775"/>
    <property type="match status" value="1"/>
</dbReference>
<dbReference type="RefSeq" id="WP_036344269.1">
    <property type="nucleotide sequence ID" value="NZ_JALN02000001.1"/>
</dbReference>
<feature type="chain" id="PRO_5001627806" evidence="3">
    <location>
        <begin position="36"/>
        <end position="230"/>
    </location>
</feature>
<comment type="caution">
    <text evidence="5">The sequence shown here is derived from an EMBL/GenBank/DDBJ whole genome shotgun (WGS) entry which is preliminary data.</text>
</comment>
<keyword evidence="6" id="KW-1185">Reference proteome</keyword>
<dbReference type="Pfam" id="PF07987">
    <property type="entry name" value="DUF1775"/>
    <property type="match status" value="1"/>
</dbReference>
<dbReference type="InterPro" id="IPR038507">
    <property type="entry name" value="YcnI-like_sf"/>
</dbReference>
<feature type="signal peptide" evidence="3">
    <location>
        <begin position="1"/>
        <end position="35"/>
    </location>
</feature>
<evidence type="ECO:0000256" key="3">
    <source>
        <dbReference type="SAM" id="SignalP"/>
    </source>
</evidence>
<organism evidence="5 6">
    <name type="scientific">Mycolicibacterium aromaticivorans JS19b1 = JCM 16368</name>
    <dbReference type="NCBI Taxonomy" id="1440774"/>
    <lineage>
        <taxon>Bacteria</taxon>
        <taxon>Bacillati</taxon>
        <taxon>Actinomycetota</taxon>
        <taxon>Actinomycetes</taxon>
        <taxon>Mycobacteriales</taxon>
        <taxon>Mycobacteriaceae</taxon>
        <taxon>Mycolicibacterium</taxon>
    </lineage>
</organism>
<keyword evidence="3" id="KW-0732">Signal</keyword>
<feature type="domain" description="YncI copper-binding" evidence="4">
    <location>
        <begin position="36"/>
        <end position="169"/>
    </location>
</feature>
<feature type="transmembrane region" description="Helical" evidence="2">
    <location>
        <begin position="207"/>
        <end position="225"/>
    </location>
</feature>
<protein>
    <submittedName>
        <fullName evidence="5">Nuclear export factor GLE1</fullName>
    </submittedName>
</protein>
<dbReference type="AlphaFoldDB" id="A0A064CM53"/>
<feature type="region of interest" description="Disordered" evidence="1">
    <location>
        <begin position="132"/>
        <end position="203"/>
    </location>
</feature>
<dbReference type="CDD" id="cd08545">
    <property type="entry name" value="YcnI_like"/>
    <property type="match status" value="1"/>
</dbReference>
<feature type="compositionally biased region" description="Polar residues" evidence="1">
    <location>
        <begin position="132"/>
        <end position="142"/>
    </location>
</feature>
<name>A0A064CM53_9MYCO</name>
<dbReference type="EMBL" id="JALN02000001">
    <property type="protein sequence ID" value="KDF01426.1"/>
    <property type="molecule type" value="Genomic_DNA"/>
</dbReference>
<sequence length="230" mass="23283">MRNSSNSTTGKAARVIAGVSTLGAIAALAAAPAWAHVHVDADHTNPGGDAILTFSVPNESEKGAATTEVTVALPDLTEVSAEQIPGWTARLDRNVAAGTVKSITWTAAPGAGIPPDQFALFRVAVMLPTGDSASFPTTQTYGDGTIVRWDQANPPGGAEPEHPAPTLALGSEPKSPADKPSPTVSASPTPVASPTAPAPTSDNTSRWLAGAALVIAAASVVLTLVTRRRS</sequence>
<dbReference type="OrthoDB" id="9810871at2"/>
<evidence type="ECO:0000256" key="2">
    <source>
        <dbReference type="SAM" id="Phobius"/>
    </source>
</evidence>
<evidence type="ECO:0000259" key="4">
    <source>
        <dbReference type="Pfam" id="PF07987"/>
    </source>
</evidence>
<accession>A0A064CM53</accession>